<dbReference type="InterPro" id="IPR047165">
    <property type="entry name" value="RHG17/44/SH3BP1-like"/>
</dbReference>
<gene>
    <name evidence="5" type="ORF">CDAUBV1_LOCUS5302</name>
</gene>
<dbReference type="InterPro" id="IPR004148">
    <property type="entry name" value="BAR_dom"/>
</dbReference>
<feature type="compositionally biased region" description="Polar residues" evidence="3">
    <location>
        <begin position="487"/>
        <end position="496"/>
    </location>
</feature>
<dbReference type="InterPro" id="IPR008936">
    <property type="entry name" value="Rho_GTPase_activation_prot"/>
</dbReference>
<comment type="caution">
    <text evidence="5">The sequence shown here is derived from an EMBL/GenBank/DDBJ whole genome shotgun (WGS) entry which is preliminary data.</text>
</comment>
<feature type="compositionally biased region" description="Polar residues" evidence="3">
    <location>
        <begin position="531"/>
        <end position="543"/>
    </location>
</feature>
<feature type="compositionally biased region" description="Pro residues" evidence="3">
    <location>
        <begin position="654"/>
        <end position="663"/>
    </location>
</feature>
<dbReference type="Pfam" id="PF00620">
    <property type="entry name" value="RhoGAP"/>
    <property type="match status" value="1"/>
</dbReference>
<dbReference type="InterPro" id="IPR027267">
    <property type="entry name" value="AH/BAR_dom_sf"/>
</dbReference>
<keyword evidence="1" id="KW-0343">GTPase activation</keyword>
<evidence type="ECO:0000313" key="5">
    <source>
        <dbReference type="EMBL" id="CAL5132478.1"/>
    </source>
</evidence>
<feature type="region of interest" description="Disordered" evidence="3">
    <location>
        <begin position="623"/>
        <end position="663"/>
    </location>
</feature>
<dbReference type="SMART" id="SM00324">
    <property type="entry name" value="RhoGAP"/>
    <property type="match status" value="1"/>
</dbReference>
<feature type="compositionally biased region" description="Low complexity" evidence="3">
    <location>
        <begin position="519"/>
        <end position="530"/>
    </location>
</feature>
<evidence type="ECO:0000313" key="6">
    <source>
        <dbReference type="Proteomes" id="UP001497525"/>
    </source>
</evidence>
<dbReference type="GO" id="GO:0007165">
    <property type="term" value="P:signal transduction"/>
    <property type="evidence" value="ECO:0007669"/>
    <property type="project" value="InterPro"/>
</dbReference>
<accession>A0AAV2TAV5</accession>
<dbReference type="GO" id="GO:0005096">
    <property type="term" value="F:GTPase activator activity"/>
    <property type="evidence" value="ECO:0007669"/>
    <property type="project" value="UniProtKB-KW"/>
</dbReference>
<dbReference type="PROSITE" id="PS50238">
    <property type="entry name" value="RHOGAP"/>
    <property type="match status" value="1"/>
</dbReference>
<feature type="compositionally biased region" description="Low complexity" evidence="3">
    <location>
        <begin position="154"/>
        <end position="164"/>
    </location>
</feature>
<sequence length="663" mass="72802">MLLSKFSRLGKKEQPSDWPKYAEAVEHTAEDIRRMATDISKSIQHNVLTSKRSKKCPELQLAVALKDTTDKSSGEDKLFVEMIRQCAEVNNSLGELRREFEAKVEKSVVEPLNRLADETCANISKERRSLNKVYTETRTAREALQKISAQSNPVGSVGTATSSGGTVGTESLSPDVVSRLTQAQNQLDEKERELTNCKEQLLRDLYGFAGDERLYADVLVEYFRLQESFLQDSLQLVRKAVPELMTVINQREPMHVFHRHLPEHLAETGRTISYALQTCISRLNNDNTLLEEGLFRKSGIQRKVDLLVRALNLMQADDQLLDSCDSAVLTGALKQYLQTLPEPLITYAFAEQWAEASSRTGQATLHLIETALPNMPVAFRRNLAYLCLFLHKVSTKSALNKMTTDNLSIVIGPNLYRLPASSPLRTTDSNGGAGGEPSNGLEHHFNFLQHSGPAIRLTDLLIENAERLFSDDNAYFKSARIANFGNTSGHVRTSSWAEPRPRGNGDLDRSRGDNLSIAPRSTMSRSPSTPQLDTAGTSPIQDASSGSPPHRPRRPVPGVPPPSRKKTAAPKPPPIPPSLPSPPLVSVTPASPDSPYPSFECGHLVDLHPSPLHETLVGTPVVTASITPTAPPIPTDGEDQSGGESKSAKEPPRRPPPPIGFIK</sequence>
<organism evidence="5 6">
    <name type="scientific">Calicophoron daubneyi</name>
    <name type="common">Rumen fluke</name>
    <name type="synonym">Paramphistomum daubneyi</name>
    <dbReference type="NCBI Taxonomy" id="300641"/>
    <lineage>
        <taxon>Eukaryota</taxon>
        <taxon>Metazoa</taxon>
        <taxon>Spiralia</taxon>
        <taxon>Lophotrochozoa</taxon>
        <taxon>Platyhelminthes</taxon>
        <taxon>Trematoda</taxon>
        <taxon>Digenea</taxon>
        <taxon>Plagiorchiida</taxon>
        <taxon>Pronocephalata</taxon>
        <taxon>Paramphistomoidea</taxon>
        <taxon>Paramphistomidae</taxon>
        <taxon>Calicophoron</taxon>
    </lineage>
</organism>
<reference evidence="5" key="1">
    <citation type="submission" date="2024-06" db="EMBL/GenBank/DDBJ databases">
        <authorList>
            <person name="Liu X."/>
            <person name="Lenzi L."/>
            <person name="Haldenby T S."/>
            <person name="Uol C."/>
        </authorList>
    </citation>
    <scope>NUCLEOTIDE SEQUENCE</scope>
</reference>
<proteinExistence type="predicted"/>
<dbReference type="AlphaFoldDB" id="A0AAV2TAV5"/>
<dbReference type="SUPFAM" id="SSF48350">
    <property type="entry name" value="GTPase activation domain, GAP"/>
    <property type="match status" value="1"/>
</dbReference>
<dbReference type="InterPro" id="IPR000198">
    <property type="entry name" value="RhoGAP_dom"/>
</dbReference>
<feature type="region of interest" description="Disordered" evidence="3">
    <location>
        <begin position="152"/>
        <end position="172"/>
    </location>
</feature>
<keyword evidence="2" id="KW-0597">Phosphoprotein</keyword>
<dbReference type="SUPFAM" id="SSF103657">
    <property type="entry name" value="BAR/IMD domain-like"/>
    <property type="match status" value="1"/>
</dbReference>
<dbReference type="GO" id="GO:0005737">
    <property type="term" value="C:cytoplasm"/>
    <property type="evidence" value="ECO:0007669"/>
    <property type="project" value="InterPro"/>
</dbReference>
<dbReference type="Pfam" id="PF03114">
    <property type="entry name" value="BAR"/>
    <property type="match status" value="1"/>
</dbReference>
<dbReference type="GO" id="GO:0035020">
    <property type="term" value="P:regulation of Rac protein signal transduction"/>
    <property type="evidence" value="ECO:0007669"/>
    <property type="project" value="TreeGrafter"/>
</dbReference>
<dbReference type="GO" id="GO:0032956">
    <property type="term" value="P:regulation of actin cytoskeleton organization"/>
    <property type="evidence" value="ECO:0007669"/>
    <property type="project" value="TreeGrafter"/>
</dbReference>
<evidence type="ECO:0000256" key="3">
    <source>
        <dbReference type="SAM" id="MobiDB-lite"/>
    </source>
</evidence>
<feature type="compositionally biased region" description="Pro residues" evidence="3">
    <location>
        <begin position="570"/>
        <end position="583"/>
    </location>
</feature>
<feature type="compositionally biased region" description="Basic and acidic residues" evidence="3">
    <location>
        <begin position="499"/>
        <end position="512"/>
    </location>
</feature>
<feature type="region of interest" description="Disordered" evidence="3">
    <location>
        <begin position="487"/>
        <end position="592"/>
    </location>
</feature>
<protein>
    <recommendedName>
        <fullName evidence="4">Rho-GAP domain-containing protein</fullName>
    </recommendedName>
</protein>
<feature type="domain" description="Rho-GAP" evidence="4">
    <location>
        <begin position="259"/>
        <end position="469"/>
    </location>
</feature>
<dbReference type="PANTHER" id="PTHR14130">
    <property type="entry name" value="3BP-1 RELATED RHOGAP"/>
    <property type="match status" value="1"/>
</dbReference>
<dbReference type="Gene3D" id="1.20.1270.60">
    <property type="entry name" value="Arfaptin homology (AH) domain/BAR domain"/>
    <property type="match status" value="1"/>
</dbReference>
<name>A0AAV2TAV5_CALDB</name>
<dbReference type="EMBL" id="CAXLJL010000124">
    <property type="protein sequence ID" value="CAL5132478.1"/>
    <property type="molecule type" value="Genomic_DNA"/>
</dbReference>
<evidence type="ECO:0000256" key="1">
    <source>
        <dbReference type="ARBA" id="ARBA00022468"/>
    </source>
</evidence>
<feature type="region of interest" description="Disordered" evidence="3">
    <location>
        <begin position="421"/>
        <end position="444"/>
    </location>
</feature>
<evidence type="ECO:0000256" key="2">
    <source>
        <dbReference type="ARBA" id="ARBA00022553"/>
    </source>
</evidence>
<dbReference type="PANTHER" id="PTHR14130:SF14">
    <property type="entry name" value="RHO GTPASE-ACTIVATING PROTEIN 92B"/>
    <property type="match status" value="1"/>
</dbReference>
<dbReference type="Proteomes" id="UP001497525">
    <property type="component" value="Unassembled WGS sequence"/>
</dbReference>
<dbReference type="Gene3D" id="1.10.555.10">
    <property type="entry name" value="Rho GTPase activation protein"/>
    <property type="match status" value="1"/>
</dbReference>
<evidence type="ECO:0000259" key="4">
    <source>
        <dbReference type="PROSITE" id="PS50238"/>
    </source>
</evidence>